<keyword evidence="3" id="KW-1185">Reference proteome</keyword>
<protein>
    <submittedName>
        <fullName evidence="2">Uncharacterized protein</fullName>
    </submittedName>
</protein>
<evidence type="ECO:0000256" key="1">
    <source>
        <dbReference type="SAM" id="SignalP"/>
    </source>
</evidence>
<organism evidence="2 3">
    <name type="scientific">Ridgeia piscesae</name>
    <name type="common">Tubeworm</name>
    <dbReference type="NCBI Taxonomy" id="27915"/>
    <lineage>
        <taxon>Eukaryota</taxon>
        <taxon>Metazoa</taxon>
        <taxon>Spiralia</taxon>
        <taxon>Lophotrochozoa</taxon>
        <taxon>Annelida</taxon>
        <taxon>Polychaeta</taxon>
        <taxon>Sedentaria</taxon>
        <taxon>Canalipalpata</taxon>
        <taxon>Sabellida</taxon>
        <taxon>Siboglinidae</taxon>
        <taxon>Ridgeia</taxon>
    </lineage>
</organism>
<dbReference type="EMBL" id="JAODUO010000291">
    <property type="protein sequence ID" value="KAK2183908.1"/>
    <property type="molecule type" value="Genomic_DNA"/>
</dbReference>
<name>A0AAD9NWT0_RIDPI</name>
<dbReference type="Proteomes" id="UP001209878">
    <property type="component" value="Unassembled WGS sequence"/>
</dbReference>
<accession>A0AAD9NWT0</accession>
<feature type="signal peptide" evidence="1">
    <location>
        <begin position="1"/>
        <end position="27"/>
    </location>
</feature>
<sequence>MTRPTMAMMKQLGRLLVLVFIGVTVNATEDCIAKLERCSGDAVMAMLNGTTGSSSHAPSYILAMERFCSKRRTADDCIKSAEDVCSPSIIRQVRTALEAIAKNCEYLPCAKKIEACGETIPGTLIKRFSGVDPNHFPFVHGFIITEEFCSNKDDFAACLDQSVPACPADMITRWRRELDGFNFTCKLLPCETQLNDCVQNLTSFLIKPKFDDLTMLNMMCSKLDSVEMCTRQAPDCPPSIRQTFGEYKRKCAQIGKTLLSMSCMRTSLSRI</sequence>
<evidence type="ECO:0000313" key="2">
    <source>
        <dbReference type="EMBL" id="KAK2183908.1"/>
    </source>
</evidence>
<proteinExistence type="predicted"/>
<comment type="caution">
    <text evidence="2">The sequence shown here is derived from an EMBL/GenBank/DDBJ whole genome shotgun (WGS) entry which is preliminary data.</text>
</comment>
<feature type="chain" id="PRO_5042079153" evidence="1">
    <location>
        <begin position="28"/>
        <end position="271"/>
    </location>
</feature>
<evidence type="ECO:0000313" key="3">
    <source>
        <dbReference type="Proteomes" id="UP001209878"/>
    </source>
</evidence>
<dbReference type="AlphaFoldDB" id="A0AAD9NWT0"/>
<reference evidence="2" key="1">
    <citation type="journal article" date="2023" name="Mol. Biol. Evol.">
        <title>Third-Generation Sequencing Reveals the Adaptive Role of the Epigenome in Three Deep-Sea Polychaetes.</title>
        <authorList>
            <person name="Perez M."/>
            <person name="Aroh O."/>
            <person name="Sun Y."/>
            <person name="Lan Y."/>
            <person name="Juniper S.K."/>
            <person name="Young C.R."/>
            <person name="Angers B."/>
            <person name="Qian P.Y."/>
        </authorList>
    </citation>
    <scope>NUCLEOTIDE SEQUENCE</scope>
    <source>
        <strain evidence="2">R07B-5</strain>
    </source>
</reference>
<gene>
    <name evidence="2" type="ORF">NP493_292g01030</name>
</gene>
<keyword evidence="1" id="KW-0732">Signal</keyword>